<evidence type="ECO:0000256" key="1">
    <source>
        <dbReference type="ARBA" id="ARBA00000085"/>
    </source>
</evidence>
<dbReference type="InterPro" id="IPR004358">
    <property type="entry name" value="Sig_transdc_His_kin-like_C"/>
</dbReference>
<dbReference type="InterPro" id="IPR003594">
    <property type="entry name" value="HATPase_dom"/>
</dbReference>
<dbReference type="PANTHER" id="PTHR43065:SF50">
    <property type="entry name" value="HISTIDINE KINASE"/>
    <property type="match status" value="1"/>
</dbReference>
<dbReference type="EC" id="2.7.13.3" evidence="2"/>
<keyword evidence="3" id="KW-0597">Phosphoprotein</keyword>
<dbReference type="Proteomes" id="UP000295531">
    <property type="component" value="Unassembled WGS sequence"/>
</dbReference>
<dbReference type="CDD" id="cd00082">
    <property type="entry name" value="HisKA"/>
    <property type="match status" value="1"/>
</dbReference>
<dbReference type="SUPFAM" id="SSF47384">
    <property type="entry name" value="Homodimeric domain of signal transducing histidine kinase"/>
    <property type="match status" value="1"/>
</dbReference>
<dbReference type="RefSeq" id="WP_133538774.1">
    <property type="nucleotide sequence ID" value="NZ_SNXI01000002.1"/>
</dbReference>
<sequence length="420" mass="47248">MIKSIRDWPIRTLKLELDGRTIKDVSRAFAAHMGQTPEQLIDTSLDSILTAASRLYFLSALDPKLRQNLDCEQHTLYLKTPLGSLPFLTSAHPQHANQALLVFMPADQHLVLQQQLIQERDYTESLNRDLSRQQHQLIDQRNRQKELLEKLENTNHELLQTEKLAALGQLAAGIAHEINNPVGYIQSNLNSLDHYLTTLLAILTDAKGDDIKQRLAAENFDFIKDDLVDLLNESQQGVQHITSITQALTQFTRAPGKEQTCELHDQINTTLRVIHNELKNKAHIQRQFSQSPLRVRFDPAQLNQVMMNLLINAAQAIERFGEINIVSEIDGNYAKVTITDSGAGMDEHTLNHAIEPFFTTKPEGEGTGLGLSLVYNMIRRHFGKLQIDSDVGQGTTVTLWLPLAQECDNDSDSESGTTAR</sequence>
<dbReference type="GO" id="GO:0000155">
    <property type="term" value="F:phosphorelay sensor kinase activity"/>
    <property type="evidence" value="ECO:0007669"/>
    <property type="project" value="InterPro"/>
</dbReference>
<keyword evidence="7" id="KW-1185">Reference proteome</keyword>
<evidence type="ECO:0000313" key="7">
    <source>
        <dbReference type="Proteomes" id="UP000295531"/>
    </source>
</evidence>
<comment type="catalytic activity">
    <reaction evidence="1">
        <text>ATP + protein L-histidine = ADP + protein N-phospho-L-histidine.</text>
        <dbReference type="EC" id="2.7.13.3"/>
    </reaction>
</comment>
<evidence type="ECO:0000259" key="5">
    <source>
        <dbReference type="PROSITE" id="PS50109"/>
    </source>
</evidence>
<dbReference type="Gene3D" id="3.30.565.10">
    <property type="entry name" value="Histidine kinase-like ATPase, C-terminal domain"/>
    <property type="match status" value="1"/>
</dbReference>
<name>A0A4R6PNZ4_9GAMM</name>
<evidence type="ECO:0000313" key="6">
    <source>
        <dbReference type="EMBL" id="TDP40316.1"/>
    </source>
</evidence>
<dbReference type="AlphaFoldDB" id="A0A4R6PNZ4"/>
<feature type="coiled-coil region" evidence="4">
    <location>
        <begin position="134"/>
        <end position="164"/>
    </location>
</feature>
<dbReference type="Pfam" id="PF02518">
    <property type="entry name" value="HATPase_c"/>
    <property type="match status" value="1"/>
</dbReference>
<evidence type="ECO:0000256" key="3">
    <source>
        <dbReference type="ARBA" id="ARBA00022553"/>
    </source>
</evidence>
<dbReference type="SMART" id="SM00387">
    <property type="entry name" value="HATPase_c"/>
    <property type="match status" value="1"/>
</dbReference>
<organism evidence="6 7">
    <name type="scientific">Idiomarina aquatica</name>
    <dbReference type="NCBI Taxonomy" id="1327752"/>
    <lineage>
        <taxon>Bacteria</taxon>
        <taxon>Pseudomonadati</taxon>
        <taxon>Pseudomonadota</taxon>
        <taxon>Gammaproteobacteria</taxon>
        <taxon>Alteromonadales</taxon>
        <taxon>Idiomarinaceae</taxon>
        <taxon>Idiomarina</taxon>
    </lineage>
</organism>
<dbReference type="InterPro" id="IPR005467">
    <property type="entry name" value="His_kinase_dom"/>
</dbReference>
<dbReference type="InterPro" id="IPR036890">
    <property type="entry name" value="HATPase_C_sf"/>
</dbReference>
<dbReference type="PRINTS" id="PR00344">
    <property type="entry name" value="BCTRLSENSOR"/>
</dbReference>
<feature type="domain" description="Histidine kinase" evidence="5">
    <location>
        <begin position="173"/>
        <end position="405"/>
    </location>
</feature>
<proteinExistence type="predicted"/>
<dbReference type="EMBL" id="SNXI01000002">
    <property type="protein sequence ID" value="TDP40316.1"/>
    <property type="molecule type" value="Genomic_DNA"/>
</dbReference>
<comment type="caution">
    <text evidence="6">The sequence shown here is derived from an EMBL/GenBank/DDBJ whole genome shotgun (WGS) entry which is preliminary data.</text>
</comment>
<dbReference type="OrthoDB" id="9772100at2"/>
<protein>
    <recommendedName>
        <fullName evidence="2">histidine kinase</fullName>
        <ecNumber evidence="2">2.7.13.3</ecNumber>
    </recommendedName>
</protein>
<reference evidence="6 7" key="1">
    <citation type="submission" date="2019-03" db="EMBL/GenBank/DDBJ databases">
        <title>Freshwater and sediment microbial communities from various areas in North America, analyzing microbe dynamics in response to fracking.</title>
        <authorList>
            <person name="Lamendella R."/>
        </authorList>
    </citation>
    <scope>NUCLEOTIDE SEQUENCE [LARGE SCALE GENOMIC DNA]</scope>
    <source>
        <strain evidence="6 7">18_TX</strain>
    </source>
</reference>
<keyword evidence="4" id="KW-0175">Coiled coil</keyword>
<dbReference type="InterPro" id="IPR003661">
    <property type="entry name" value="HisK_dim/P_dom"/>
</dbReference>
<dbReference type="PROSITE" id="PS50109">
    <property type="entry name" value="HIS_KIN"/>
    <property type="match status" value="1"/>
</dbReference>
<dbReference type="InterPro" id="IPR036097">
    <property type="entry name" value="HisK_dim/P_sf"/>
</dbReference>
<dbReference type="PANTHER" id="PTHR43065">
    <property type="entry name" value="SENSOR HISTIDINE KINASE"/>
    <property type="match status" value="1"/>
</dbReference>
<dbReference type="Gene3D" id="1.10.287.130">
    <property type="match status" value="1"/>
</dbReference>
<accession>A0A4R6PNZ4</accession>
<evidence type="ECO:0000256" key="4">
    <source>
        <dbReference type="SAM" id="Coils"/>
    </source>
</evidence>
<dbReference type="SUPFAM" id="SSF55874">
    <property type="entry name" value="ATPase domain of HSP90 chaperone/DNA topoisomerase II/histidine kinase"/>
    <property type="match status" value="1"/>
</dbReference>
<evidence type="ECO:0000256" key="2">
    <source>
        <dbReference type="ARBA" id="ARBA00012438"/>
    </source>
</evidence>
<gene>
    <name evidence="6" type="ORF">DEU29_102216</name>
</gene>